<gene>
    <name evidence="3" type="ORF">PV05_07739</name>
</gene>
<evidence type="ECO:0000256" key="2">
    <source>
        <dbReference type="SAM" id="MobiDB-lite"/>
    </source>
</evidence>
<dbReference type="Proteomes" id="UP000054342">
    <property type="component" value="Unassembled WGS sequence"/>
</dbReference>
<dbReference type="GeneID" id="25329647"/>
<dbReference type="GO" id="GO:0000387">
    <property type="term" value="P:spliceosomal snRNP assembly"/>
    <property type="evidence" value="ECO:0007669"/>
    <property type="project" value="InterPro"/>
</dbReference>
<proteinExistence type="inferred from homology"/>
<evidence type="ECO:0000313" key="3">
    <source>
        <dbReference type="EMBL" id="KIW52068.1"/>
    </source>
</evidence>
<protein>
    <submittedName>
        <fullName evidence="3">Uncharacterized protein</fullName>
    </submittedName>
</protein>
<dbReference type="AlphaFoldDB" id="A0A0D2E9N1"/>
<evidence type="ECO:0000256" key="1">
    <source>
        <dbReference type="ARBA" id="ARBA00025758"/>
    </source>
</evidence>
<dbReference type="PANTHER" id="PTHR12794:SF0">
    <property type="entry name" value="GEM-ASSOCIATED PROTEIN 2"/>
    <property type="match status" value="1"/>
</dbReference>
<feature type="region of interest" description="Disordered" evidence="2">
    <location>
        <begin position="292"/>
        <end position="320"/>
    </location>
</feature>
<name>A0A0D2E9N1_9EURO</name>
<feature type="compositionally biased region" description="Acidic residues" evidence="2">
    <location>
        <begin position="29"/>
        <end position="40"/>
    </location>
</feature>
<dbReference type="PANTHER" id="PTHR12794">
    <property type="entry name" value="GEMIN2"/>
    <property type="match status" value="1"/>
</dbReference>
<dbReference type="OrthoDB" id="428895at2759"/>
<dbReference type="GO" id="GO:0005634">
    <property type="term" value="C:nucleus"/>
    <property type="evidence" value="ECO:0007669"/>
    <property type="project" value="TreeGrafter"/>
</dbReference>
<comment type="similarity">
    <text evidence="1">Belongs to the gemin-2 family.</text>
</comment>
<dbReference type="Pfam" id="PF04938">
    <property type="entry name" value="SIP1"/>
    <property type="match status" value="1"/>
</dbReference>
<feature type="region of interest" description="Disordered" evidence="2">
    <location>
        <begin position="1"/>
        <end position="42"/>
    </location>
</feature>
<reference evidence="3 4" key="1">
    <citation type="submission" date="2015-01" db="EMBL/GenBank/DDBJ databases">
        <title>The Genome Sequence of Exophiala xenobiotica CBS118157.</title>
        <authorList>
            <consortium name="The Broad Institute Genomics Platform"/>
            <person name="Cuomo C."/>
            <person name="de Hoog S."/>
            <person name="Gorbushina A."/>
            <person name="Stielow B."/>
            <person name="Teixiera M."/>
            <person name="Abouelleil A."/>
            <person name="Chapman S.B."/>
            <person name="Priest M."/>
            <person name="Young S.K."/>
            <person name="Wortman J."/>
            <person name="Nusbaum C."/>
            <person name="Birren B."/>
        </authorList>
    </citation>
    <scope>NUCLEOTIDE SEQUENCE [LARGE SCALE GENOMIC DNA]</scope>
    <source>
        <strain evidence="3 4">CBS 118157</strain>
    </source>
</reference>
<organism evidence="3 4">
    <name type="scientific">Exophiala xenobiotica</name>
    <dbReference type="NCBI Taxonomy" id="348802"/>
    <lineage>
        <taxon>Eukaryota</taxon>
        <taxon>Fungi</taxon>
        <taxon>Dikarya</taxon>
        <taxon>Ascomycota</taxon>
        <taxon>Pezizomycotina</taxon>
        <taxon>Eurotiomycetes</taxon>
        <taxon>Chaetothyriomycetidae</taxon>
        <taxon>Chaetothyriales</taxon>
        <taxon>Herpotrichiellaceae</taxon>
        <taxon>Exophiala</taxon>
    </lineage>
</organism>
<dbReference type="GO" id="GO:0032797">
    <property type="term" value="C:SMN complex"/>
    <property type="evidence" value="ECO:0007669"/>
    <property type="project" value="TreeGrafter"/>
</dbReference>
<dbReference type="RefSeq" id="XP_013312652.1">
    <property type="nucleotide sequence ID" value="XM_013457198.1"/>
</dbReference>
<dbReference type="EMBL" id="KN847321">
    <property type="protein sequence ID" value="KIW52068.1"/>
    <property type="molecule type" value="Genomic_DNA"/>
</dbReference>
<dbReference type="HOGENOM" id="CLU_022029_1_0_1"/>
<keyword evidence="4" id="KW-1185">Reference proteome</keyword>
<accession>A0A0D2E9N1</accession>
<evidence type="ECO:0000313" key="4">
    <source>
        <dbReference type="Proteomes" id="UP000054342"/>
    </source>
</evidence>
<feature type="compositionally biased region" description="Polar residues" evidence="2">
    <location>
        <begin position="300"/>
        <end position="320"/>
    </location>
</feature>
<sequence length="365" mass="40552">MSRKRRNTSSPELDDLPSPKRQNTHDAQDVWDETDEEDVGETPHVAQYSGQIGAFPGLGVDSDEPFYGPAADGIDYLRMVRSEAKGVPYILTAPLDKAKNGSSQHAEEGGYYYDGAYTAIAKVSATDVEPTSTAQQYYYDSLLTQFRLVQATMRCTPPLASLETLASSQFISFPESSRKVRAQWEAHVLSCDPHPAQVACFDQETVLELVKFFRMKLNNFVSNKNGSIVRRIGAWVWAILGKCRDRGELSSEDIGELRGLARRAVEILHRLDGGLAQDDAWSEDTEYEAADVQTADDQVVATQGEASETTTGAPNEGTETSTVAMEKDTDRTRLVRMTLDMIITMVGEVYGQRDLLDLRRQWSDD</sequence>
<dbReference type="InterPro" id="IPR035426">
    <property type="entry name" value="Gemin2/Brr1"/>
</dbReference>
<dbReference type="Gene3D" id="1.20.58.1070">
    <property type="match status" value="1"/>
</dbReference>